<evidence type="ECO:0000256" key="1">
    <source>
        <dbReference type="SAM" id="MobiDB-lite"/>
    </source>
</evidence>
<dbReference type="Proteomes" id="UP001499942">
    <property type="component" value="Unassembled WGS sequence"/>
</dbReference>
<dbReference type="EMBL" id="BAAASR010000018">
    <property type="protein sequence ID" value="GAA2498288.1"/>
    <property type="molecule type" value="Genomic_DNA"/>
</dbReference>
<protein>
    <submittedName>
        <fullName evidence="2">Uncharacterized protein</fullName>
    </submittedName>
</protein>
<feature type="region of interest" description="Disordered" evidence="1">
    <location>
        <begin position="30"/>
        <end position="53"/>
    </location>
</feature>
<organism evidence="2 3">
    <name type="scientific">Streptomyces gobitricini</name>
    <dbReference type="NCBI Taxonomy" id="68211"/>
    <lineage>
        <taxon>Bacteria</taxon>
        <taxon>Bacillati</taxon>
        <taxon>Actinomycetota</taxon>
        <taxon>Actinomycetes</taxon>
        <taxon>Kitasatosporales</taxon>
        <taxon>Streptomycetaceae</taxon>
        <taxon>Streptomyces</taxon>
    </lineage>
</organism>
<comment type="caution">
    <text evidence="2">The sequence shown here is derived from an EMBL/GenBank/DDBJ whole genome shotgun (WGS) entry which is preliminary data.</text>
</comment>
<reference evidence="3" key="1">
    <citation type="journal article" date="2019" name="Int. J. Syst. Evol. Microbiol.">
        <title>The Global Catalogue of Microorganisms (GCM) 10K type strain sequencing project: providing services to taxonomists for standard genome sequencing and annotation.</title>
        <authorList>
            <consortium name="The Broad Institute Genomics Platform"/>
            <consortium name="The Broad Institute Genome Sequencing Center for Infectious Disease"/>
            <person name="Wu L."/>
            <person name="Ma J."/>
        </authorList>
    </citation>
    <scope>NUCLEOTIDE SEQUENCE [LARGE SCALE GENOMIC DNA]</scope>
    <source>
        <strain evidence="3">JCM 5062</strain>
    </source>
</reference>
<accession>A0ABP5ZNR1</accession>
<sequence>MPPRSGKVSPVFNGLRTFFGSFRPFVRSFLGPGTTPGPAKGGGSGPGRSGGARQHNIFEAAAAYVAACADDDQERADEAEGWVSPEALSFGVSELACRAVIALARERDESPQTVAHRLMGLPTA</sequence>
<evidence type="ECO:0000313" key="3">
    <source>
        <dbReference type="Proteomes" id="UP001499942"/>
    </source>
</evidence>
<proteinExistence type="predicted"/>
<evidence type="ECO:0000313" key="2">
    <source>
        <dbReference type="EMBL" id="GAA2498288.1"/>
    </source>
</evidence>
<feature type="compositionally biased region" description="Gly residues" evidence="1">
    <location>
        <begin position="39"/>
        <end position="50"/>
    </location>
</feature>
<keyword evidence="3" id="KW-1185">Reference proteome</keyword>
<gene>
    <name evidence="2" type="ORF">GCM10010393_33160</name>
</gene>
<name>A0ABP5ZNR1_9ACTN</name>